<feature type="compositionally biased region" description="Polar residues" evidence="1">
    <location>
        <begin position="201"/>
        <end position="214"/>
    </location>
</feature>
<evidence type="ECO:0000313" key="2">
    <source>
        <dbReference type="EMBL" id="KAH6881092.1"/>
    </source>
</evidence>
<feature type="region of interest" description="Disordered" evidence="1">
    <location>
        <begin position="1"/>
        <end position="22"/>
    </location>
</feature>
<comment type="caution">
    <text evidence="2">The sequence shown here is derived from an EMBL/GenBank/DDBJ whole genome shotgun (WGS) entry which is preliminary data.</text>
</comment>
<reference evidence="2 3" key="1">
    <citation type="journal article" date="2021" name="Nat. Commun.">
        <title>Genetic determinants of endophytism in the Arabidopsis root mycobiome.</title>
        <authorList>
            <person name="Mesny F."/>
            <person name="Miyauchi S."/>
            <person name="Thiergart T."/>
            <person name="Pickel B."/>
            <person name="Atanasova L."/>
            <person name="Karlsson M."/>
            <person name="Huettel B."/>
            <person name="Barry K.W."/>
            <person name="Haridas S."/>
            <person name="Chen C."/>
            <person name="Bauer D."/>
            <person name="Andreopoulos W."/>
            <person name="Pangilinan J."/>
            <person name="LaButti K."/>
            <person name="Riley R."/>
            <person name="Lipzen A."/>
            <person name="Clum A."/>
            <person name="Drula E."/>
            <person name="Henrissat B."/>
            <person name="Kohler A."/>
            <person name="Grigoriev I.V."/>
            <person name="Martin F.M."/>
            <person name="Hacquard S."/>
        </authorList>
    </citation>
    <scope>NUCLEOTIDE SEQUENCE [LARGE SCALE GENOMIC DNA]</scope>
    <source>
        <strain evidence="2 3">MPI-CAGE-CH-0241</strain>
    </source>
</reference>
<feature type="region of interest" description="Disordered" evidence="1">
    <location>
        <begin position="183"/>
        <end position="214"/>
    </location>
</feature>
<evidence type="ECO:0000313" key="3">
    <source>
        <dbReference type="Proteomes" id="UP000777438"/>
    </source>
</evidence>
<dbReference type="EMBL" id="JAGPYM010000024">
    <property type="protein sequence ID" value="KAH6881092.1"/>
    <property type="molecule type" value="Genomic_DNA"/>
</dbReference>
<protein>
    <submittedName>
        <fullName evidence="2">Uncharacterized protein</fullName>
    </submittedName>
</protein>
<dbReference type="AlphaFoldDB" id="A0A9P8VXN2"/>
<sequence length="420" mass="46533">MEISQAGAHAPEPHLRARAGMKGLGGGEDRNWARAVLVIFPGLSEDCARDKSPGGDLGQRELRRRQVSPKGELVPVTTFHPHKSTMADIPHLELLQNLLELLLNLLSIPYASEPELLLLFLSMPDVSALDVFDVFDACRPHNAKRLFLSTSGVLPYELTQILRLFPSACPEYQLLPVPTKWSTNGDSQGLEHLGNRRRQPSRTLESSNTPTPKCSYSDDEISWLLCGGLGLYFGSSKKSLPLQVFSEIVSQFSLLFLCDTIFNLLYRRLAAEHKPKLSKDGNLRKDLEVLYTSLQSQSGQRFYTLIVEDTDSEIPSSEEILERIWSLEEEPSVLSCTTDQALVIAGGTLSGHWGLCLLQGKTPLPQAIEQLRRECERSEDTLSFGKAYGEIESDESIACESDESITCESDESTACGCLTM</sequence>
<keyword evidence="3" id="KW-1185">Reference proteome</keyword>
<dbReference type="Proteomes" id="UP000777438">
    <property type="component" value="Unassembled WGS sequence"/>
</dbReference>
<accession>A0A9P8VXN2</accession>
<organism evidence="2 3">
    <name type="scientific">Thelonectria olida</name>
    <dbReference type="NCBI Taxonomy" id="1576542"/>
    <lineage>
        <taxon>Eukaryota</taxon>
        <taxon>Fungi</taxon>
        <taxon>Dikarya</taxon>
        <taxon>Ascomycota</taxon>
        <taxon>Pezizomycotina</taxon>
        <taxon>Sordariomycetes</taxon>
        <taxon>Hypocreomycetidae</taxon>
        <taxon>Hypocreales</taxon>
        <taxon>Nectriaceae</taxon>
        <taxon>Thelonectria</taxon>
    </lineage>
</organism>
<name>A0A9P8VXN2_9HYPO</name>
<gene>
    <name evidence="2" type="ORF">B0T10DRAFT_580920</name>
</gene>
<proteinExistence type="predicted"/>
<evidence type="ECO:0000256" key="1">
    <source>
        <dbReference type="SAM" id="MobiDB-lite"/>
    </source>
</evidence>